<keyword evidence="2" id="KW-1185">Reference proteome</keyword>
<sequence>MHINDLNEAVLQRILDTAHNAATGHSPRLRMLKHLLALASVCRQWRRLVHKHLCSTVIMEYRPKRHALATQPSTQDRRKASVASGMWATRTWSIRCSAARNGKSEAKEPRQKQPVRPLAASEWATNLDIMPAKAISQATALRIQAFVNAPEYADFVRTLEAAGFDRHRWESIATIEFVDFATPHAVQSMGTVATGSSASPPRLPPLYEPSFDQVTSFLSRHVPNVQEICSTTWDIGAVNRCVATYLIKQYSAKLRIWAVQTLPAIISASQPQVTAHLTVLQIQASQLQMLGPRAVPSQQLQVLKLHDAEPFFSWTPFASSPDEHDDKLLVFSSLYSLTIDFEKDNVVHDTSRDDALRKGANNPRVTMGVDPRNIQFPLLTALAIRKVPFTFTGAWAMFLDSPLRNLYVAGKHSHLRYIDPRILQKLDTLDILLYLTGSAQGKFTMMVKGLLSGESNMRSCWIRHSEVFPISVPDSVGWTQLRELNLTAYVPPAALLNLVAQLPQLITLVAQRIAKDLSEPPLEETTTVELANLLPKKVASTSVRELQLHMAGSGLH</sequence>
<protein>
    <submittedName>
        <fullName evidence="1">Uncharacterized protein</fullName>
    </submittedName>
</protein>
<organism evidence="1 2">
    <name type="scientific">Coemansia asiatica</name>
    <dbReference type="NCBI Taxonomy" id="1052880"/>
    <lineage>
        <taxon>Eukaryota</taxon>
        <taxon>Fungi</taxon>
        <taxon>Fungi incertae sedis</taxon>
        <taxon>Zoopagomycota</taxon>
        <taxon>Kickxellomycotina</taxon>
        <taxon>Kickxellomycetes</taxon>
        <taxon>Kickxellales</taxon>
        <taxon>Kickxellaceae</taxon>
        <taxon>Coemansia</taxon>
    </lineage>
</organism>
<dbReference type="EMBL" id="JANBOH010000403">
    <property type="protein sequence ID" value="KAJ1642425.1"/>
    <property type="molecule type" value="Genomic_DNA"/>
</dbReference>
<reference evidence="1" key="1">
    <citation type="submission" date="2022-07" db="EMBL/GenBank/DDBJ databases">
        <title>Phylogenomic reconstructions and comparative analyses of Kickxellomycotina fungi.</title>
        <authorList>
            <person name="Reynolds N.K."/>
            <person name="Stajich J.E."/>
            <person name="Barry K."/>
            <person name="Grigoriev I.V."/>
            <person name="Crous P."/>
            <person name="Smith M.E."/>
        </authorList>
    </citation>
    <scope>NUCLEOTIDE SEQUENCE</scope>
    <source>
        <strain evidence="1">NBRC 105413</strain>
    </source>
</reference>
<dbReference type="AlphaFoldDB" id="A0A9W8CHS7"/>
<proteinExistence type="predicted"/>
<dbReference type="Proteomes" id="UP001145021">
    <property type="component" value="Unassembled WGS sequence"/>
</dbReference>
<evidence type="ECO:0000313" key="2">
    <source>
        <dbReference type="Proteomes" id="UP001145021"/>
    </source>
</evidence>
<feature type="non-terminal residue" evidence="1">
    <location>
        <position position="556"/>
    </location>
</feature>
<accession>A0A9W8CHS7</accession>
<gene>
    <name evidence="1" type="ORF">LPJ64_005728</name>
</gene>
<comment type="caution">
    <text evidence="1">The sequence shown here is derived from an EMBL/GenBank/DDBJ whole genome shotgun (WGS) entry which is preliminary data.</text>
</comment>
<evidence type="ECO:0000313" key="1">
    <source>
        <dbReference type="EMBL" id="KAJ1642425.1"/>
    </source>
</evidence>
<name>A0A9W8CHS7_9FUNG</name>